<evidence type="ECO:0000256" key="1">
    <source>
        <dbReference type="ARBA" id="ARBA00022679"/>
    </source>
</evidence>
<dbReference type="Pfam" id="PF00078">
    <property type="entry name" value="RVT_1"/>
    <property type="match status" value="1"/>
</dbReference>
<dbReference type="CDD" id="cd01647">
    <property type="entry name" value="RT_LTR"/>
    <property type="match status" value="1"/>
</dbReference>
<proteinExistence type="predicted"/>
<dbReference type="FunFam" id="3.10.20.370:FF:000001">
    <property type="entry name" value="Retrovirus-related Pol polyprotein from transposon 17.6-like protein"/>
    <property type="match status" value="1"/>
</dbReference>
<dbReference type="PROSITE" id="PS50878">
    <property type="entry name" value="RT_POL"/>
    <property type="match status" value="1"/>
</dbReference>
<evidence type="ECO:0000313" key="9">
    <source>
        <dbReference type="Proteomes" id="UP000663879"/>
    </source>
</evidence>
<evidence type="ECO:0000256" key="5">
    <source>
        <dbReference type="ARBA" id="ARBA00022801"/>
    </source>
</evidence>
<dbReference type="InterPro" id="IPR050951">
    <property type="entry name" value="Retrovirus_Pol_polyprotein"/>
</dbReference>
<dbReference type="SUPFAM" id="SSF56672">
    <property type="entry name" value="DNA/RNA polymerases"/>
    <property type="match status" value="1"/>
</dbReference>
<evidence type="ECO:0000256" key="4">
    <source>
        <dbReference type="ARBA" id="ARBA00022759"/>
    </source>
</evidence>
<dbReference type="EMBL" id="CAJNOC010010136">
    <property type="protein sequence ID" value="CAF1136925.1"/>
    <property type="molecule type" value="Genomic_DNA"/>
</dbReference>
<keyword evidence="5" id="KW-0378">Hydrolase</keyword>
<dbReference type="GO" id="GO:0004519">
    <property type="term" value="F:endonuclease activity"/>
    <property type="evidence" value="ECO:0007669"/>
    <property type="project" value="UniProtKB-KW"/>
</dbReference>
<feature type="domain" description="Reverse transcriptase" evidence="7">
    <location>
        <begin position="1"/>
        <end position="152"/>
    </location>
</feature>
<evidence type="ECO:0000313" key="8">
    <source>
        <dbReference type="EMBL" id="CAF1136925.1"/>
    </source>
</evidence>
<dbReference type="PANTHER" id="PTHR37984">
    <property type="entry name" value="PROTEIN CBG26694"/>
    <property type="match status" value="1"/>
</dbReference>
<dbReference type="Pfam" id="PF17917">
    <property type="entry name" value="RT_RNaseH"/>
    <property type="match status" value="1"/>
</dbReference>
<dbReference type="OrthoDB" id="5985335at2759"/>
<keyword evidence="6" id="KW-0695">RNA-directed DNA polymerase</keyword>
<dbReference type="Proteomes" id="UP000663879">
    <property type="component" value="Unassembled WGS sequence"/>
</dbReference>
<evidence type="ECO:0000256" key="6">
    <source>
        <dbReference type="ARBA" id="ARBA00022918"/>
    </source>
</evidence>
<keyword evidence="3" id="KW-0540">Nuclease</keyword>
<evidence type="ECO:0000256" key="2">
    <source>
        <dbReference type="ARBA" id="ARBA00022695"/>
    </source>
</evidence>
<dbReference type="GO" id="GO:0003964">
    <property type="term" value="F:RNA-directed DNA polymerase activity"/>
    <property type="evidence" value="ECO:0007669"/>
    <property type="project" value="UniProtKB-KW"/>
</dbReference>
<keyword evidence="4" id="KW-0255">Endonuclease</keyword>
<feature type="non-terminal residue" evidence="8">
    <location>
        <position position="1"/>
    </location>
</feature>
<accession>A0A814RP85</accession>
<evidence type="ECO:0000256" key="3">
    <source>
        <dbReference type="ARBA" id="ARBA00022722"/>
    </source>
</evidence>
<dbReference type="InterPro" id="IPR000477">
    <property type="entry name" value="RT_dom"/>
</dbReference>
<dbReference type="Gene3D" id="3.30.70.270">
    <property type="match status" value="1"/>
</dbReference>
<sequence>SIEDLYNKLSGADRFTKIDMKSAYHQIPVHEDSIKYTAFTPCEFGLFEYLSMPMKIKTAPSWFQRFMEMALEMLIAKDFLRVYLDDLIIFSKCQTLGLGHHKELVDLVLALPDFNKPFFLSTDASEDGYGAVLEQQQDDGNIRPIAYFSRNYTSAQRNYSTPEKELLALVMAIEYFHQYLYGKPFFIKTDHLPLTWIQTKKNTHARLERWLLRLSIYDFEILHVPGKENIVADNFSRLPDEKEINTEPNADYFDTLVAEISEVKSDVNDTQTDDNLIEINESTNSIETISYSDEQTQDSDIAWIINLIKQNQDKKPDLKKFDNTIQRLFYREYGNLRLVKNVWYRTIKNKDGSNVNQFVLPKQIEDK</sequence>
<comment type="caution">
    <text evidence="8">The sequence shown here is derived from an EMBL/GenBank/DDBJ whole genome shotgun (WGS) entry which is preliminary data.</text>
</comment>
<dbReference type="CDD" id="cd09274">
    <property type="entry name" value="RNase_HI_RT_Ty3"/>
    <property type="match status" value="1"/>
</dbReference>
<evidence type="ECO:0000259" key="7">
    <source>
        <dbReference type="PROSITE" id="PS50878"/>
    </source>
</evidence>
<keyword evidence="2" id="KW-0548">Nucleotidyltransferase</keyword>
<dbReference type="Gene3D" id="3.10.10.10">
    <property type="entry name" value="HIV Type 1 Reverse Transcriptase, subunit A, domain 1"/>
    <property type="match status" value="1"/>
</dbReference>
<dbReference type="AlphaFoldDB" id="A0A814RP85"/>
<protein>
    <recommendedName>
        <fullName evidence="7">Reverse transcriptase domain-containing protein</fullName>
    </recommendedName>
</protein>
<reference evidence="8" key="1">
    <citation type="submission" date="2021-02" db="EMBL/GenBank/DDBJ databases">
        <authorList>
            <person name="Nowell W R."/>
        </authorList>
    </citation>
    <scope>NUCLEOTIDE SEQUENCE</scope>
    <source>
        <strain evidence="8">Ploen Becks lab</strain>
    </source>
</reference>
<dbReference type="GO" id="GO:0016787">
    <property type="term" value="F:hydrolase activity"/>
    <property type="evidence" value="ECO:0007669"/>
    <property type="project" value="UniProtKB-KW"/>
</dbReference>
<dbReference type="Gene3D" id="3.10.20.370">
    <property type="match status" value="1"/>
</dbReference>
<keyword evidence="1" id="KW-0808">Transferase</keyword>
<gene>
    <name evidence="8" type="ORF">OXX778_LOCUS22728</name>
</gene>
<organism evidence="8 9">
    <name type="scientific">Brachionus calyciflorus</name>
    <dbReference type="NCBI Taxonomy" id="104777"/>
    <lineage>
        <taxon>Eukaryota</taxon>
        <taxon>Metazoa</taxon>
        <taxon>Spiralia</taxon>
        <taxon>Gnathifera</taxon>
        <taxon>Rotifera</taxon>
        <taxon>Eurotatoria</taxon>
        <taxon>Monogononta</taxon>
        <taxon>Pseudotrocha</taxon>
        <taxon>Ploima</taxon>
        <taxon>Brachionidae</taxon>
        <taxon>Brachionus</taxon>
    </lineage>
</organism>
<keyword evidence="9" id="KW-1185">Reference proteome</keyword>
<dbReference type="PANTHER" id="PTHR37984:SF5">
    <property type="entry name" value="PROTEIN NYNRIN-LIKE"/>
    <property type="match status" value="1"/>
</dbReference>
<dbReference type="InterPro" id="IPR041373">
    <property type="entry name" value="RT_RNaseH"/>
</dbReference>
<dbReference type="InterPro" id="IPR043502">
    <property type="entry name" value="DNA/RNA_pol_sf"/>
</dbReference>
<name>A0A814RP85_9BILA</name>
<dbReference type="InterPro" id="IPR043128">
    <property type="entry name" value="Rev_trsase/Diguanyl_cyclase"/>
</dbReference>